<reference evidence="1" key="1">
    <citation type="submission" date="2022-11" db="EMBL/GenBank/DDBJ databases">
        <title>Genome Sequence of Boeremia exigua.</title>
        <authorList>
            <person name="Buettner E."/>
        </authorList>
    </citation>
    <scope>NUCLEOTIDE SEQUENCE</scope>
    <source>
        <strain evidence="1">CU02</strain>
    </source>
</reference>
<protein>
    <submittedName>
        <fullName evidence="1">Uncharacterized protein</fullName>
    </submittedName>
</protein>
<accession>A0ACC2HXH5</accession>
<evidence type="ECO:0000313" key="2">
    <source>
        <dbReference type="Proteomes" id="UP001153331"/>
    </source>
</evidence>
<evidence type="ECO:0000313" key="1">
    <source>
        <dbReference type="EMBL" id="KAJ8107772.1"/>
    </source>
</evidence>
<name>A0ACC2HXH5_9PLEO</name>
<keyword evidence="2" id="KW-1185">Reference proteome</keyword>
<dbReference type="EMBL" id="JAPHNI010000861">
    <property type="protein sequence ID" value="KAJ8107772.1"/>
    <property type="molecule type" value="Genomic_DNA"/>
</dbReference>
<organism evidence="1 2">
    <name type="scientific">Boeremia exigua</name>
    <dbReference type="NCBI Taxonomy" id="749465"/>
    <lineage>
        <taxon>Eukaryota</taxon>
        <taxon>Fungi</taxon>
        <taxon>Dikarya</taxon>
        <taxon>Ascomycota</taxon>
        <taxon>Pezizomycotina</taxon>
        <taxon>Dothideomycetes</taxon>
        <taxon>Pleosporomycetidae</taxon>
        <taxon>Pleosporales</taxon>
        <taxon>Pleosporineae</taxon>
        <taxon>Didymellaceae</taxon>
        <taxon>Boeremia</taxon>
    </lineage>
</organism>
<dbReference type="Proteomes" id="UP001153331">
    <property type="component" value="Unassembled WGS sequence"/>
</dbReference>
<gene>
    <name evidence="1" type="ORF">OPT61_g8636</name>
</gene>
<comment type="caution">
    <text evidence="1">The sequence shown here is derived from an EMBL/GenBank/DDBJ whole genome shotgun (WGS) entry which is preliminary data.</text>
</comment>
<sequence length="117" mass="12740">MAVYLYQVRAATWSKYAHPERHAEQRVDSLCVALLRSVTIQLSVISAATARVARYQMARRNDAARFAFPRPLPGTPPAAIPFAAPGIISTQACCHCDLRVSASLLGQPARRTSFSAV</sequence>
<proteinExistence type="predicted"/>